<dbReference type="Gene3D" id="2.30.30.30">
    <property type="match status" value="1"/>
</dbReference>
<dbReference type="HAMAP" id="MF_00948">
    <property type="entry name" value="NusG"/>
    <property type="match status" value="1"/>
</dbReference>
<evidence type="ECO:0000313" key="11">
    <source>
        <dbReference type="Proteomes" id="UP000230903"/>
    </source>
</evidence>
<dbReference type="Gene3D" id="3.30.70.940">
    <property type="entry name" value="NusG, N-terminal domain"/>
    <property type="match status" value="1"/>
</dbReference>
<keyword evidence="4 5" id="KW-0804">Transcription</keyword>
<dbReference type="PRINTS" id="PR00338">
    <property type="entry name" value="NUSGTNSCPFCT"/>
</dbReference>
<organism evidence="10 11">
    <name type="scientific">Candidatus Harrisonbacteria bacterium CG10_big_fil_rev_8_21_14_0_10_45_28</name>
    <dbReference type="NCBI Taxonomy" id="1974586"/>
    <lineage>
        <taxon>Bacteria</taxon>
        <taxon>Candidatus Harrisoniibacteriota</taxon>
    </lineage>
</organism>
<dbReference type="GO" id="GO:0031564">
    <property type="term" value="P:transcription antitermination"/>
    <property type="evidence" value="ECO:0007669"/>
    <property type="project" value="UniProtKB-UniRule"/>
</dbReference>
<evidence type="ECO:0000256" key="5">
    <source>
        <dbReference type="HAMAP-Rule" id="MF_00948"/>
    </source>
</evidence>
<evidence type="ECO:0000259" key="9">
    <source>
        <dbReference type="SMART" id="SM00739"/>
    </source>
</evidence>
<comment type="caution">
    <text evidence="10">The sequence shown here is derived from an EMBL/GenBank/DDBJ whole genome shotgun (WGS) entry which is preliminary data.</text>
</comment>
<dbReference type="Proteomes" id="UP000230903">
    <property type="component" value="Unassembled WGS sequence"/>
</dbReference>
<dbReference type="InterPro" id="IPR014722">
    <property type="entry name" value="Rib_uL2_dom2"/>
</dbReference>
<evidence type="ECO:0000259" key="8">
    <source>
        <dbReference type="SMART" id="SM00738"/>
    </source>
</evidence>
<dbReference type="EMBL" id="PFBC01000062">
    <property type="protein sequence ID" value="PIR87561.1"/>
    <property type="molecule type" value="Genomic_DNA"/>
</dbReference>
<keyword evidence="1 5" id="KW-0806">Transcription termination</keyword>
<feature type="domain" description="NusG-like N-terminal" evidence="8">
    <location>
        <begin position="16"/>
        <end position="125"/>
    </location>
</feature>
<evidence type="ECO:0000256" key="2">
    <source>
        <dbReference type="ARBA" id="ARBA00022814"/>
    </source>
</evidence>
<accession>A0A2H0UMF1</accession>
<feature type="domain" description="KOW" evidence="9">
    <location>
        <begin position="135"/>
        <end position="162"/>
    </location>
</feature>
<dbReference type="SUPFAM" id="SSF82679">
    <property type="entry name" value="N-utilization substance G protein NusG, N-terminal domain"/>
    <property type="match status" value="1"/>
</dbReference>
<evidence type="ECO:0000256" key="4">
    <source>
        <dbReference type="ARBA" id="ARBA00023163"/>
    </source>
</evidence>
<dbReference type="AlphaFoldDB" id="A0A2H0UMF1"/>
<protein>
    <recommendedName>
        <fullName evidence="5 6">Transcription termination/antitermination protein NusG</fullName>
    </recommendedName>
</protein>
<dbReference type="GO" id="GO:0032784">
    <property type="term" value="P:regulation of DNA-templated transcription elongation"/>
    <property type="evidence" value="ECO:0007669"/>
    <property type="project" value="InterPro"/>
</dbReference>
<reference evidence="11" key="1">
    <citation type="submission" date="2017-09" db="EMBL/GenBank/DDBJ databases">
        <title>Depth-based differentiation of microbial function through sediment-hosted aquifers and enrichment of novel symbionts in the deep terrestrial subsurface.</title>
        <authorList>
            <person name="Probst A.J."/>
            <person name="Ladd B."/>
            <person name="Jarett J.K."/>
            <person name="Geller-Mcgrath D.E."/>
            <person name="Sieber C.M.K."/>
            <person name="Emerson J.B."/>
            <person name="Anantharaman K."/>
            <person name="Thomas B.C."/>
            <person name="Malmstrom R."/>
            <person name="Stieglmeier M."/>
            <person name="Klingl A."/>
            <person name="Woyke T."/>
            <person name="Ryan C.M."/>
            <person name="Banfield J.F."/>
        </authorList>
    </citation>
    <scope>NUCLEOTIDE SEQUENCE [LARGE SCALE GENOMIC DNA]</scope>
</reference>
<dbReference type="GO" id="GO:0006353">
    <property type="term" value="P:DNA-templated transcription termination"/>
    <property type="evidence" value="ECO:0007669"/>
    <property type="project" value="UniProtKB-UniRule"/>
</dbReference>
<dbReference type="NCBIfam" id="TIGR00922">
    <property type="entry name" value="nusG"/>
    <property type="match status" value="1"/>
</dbReference>
<dbReference type="SMART" id="SM00739">
    <property type="entry name" value="KOW"/>
    <property type="match status" value="1"/>
</dbReference>
<dbReference type="Pfam" id="PF00467">
    <property type="entry name" value="KOW"/>
    <property type="match status" value="1"/>
</dbReference>
<dbReference type="InterPro" id="IPR036735">
    <property type="entry name" value="NGN_dom_sf"/>
</dbReference>
<dbReference type="InterPro" id="IPR008991">
    <property type="entry name" value="Translation_prot_SH3-like_sf"/>
</dbReference>
<dbReference type="InterPro" id="IPR047050">
    <property type="entry name" value="NGN"/>
</dbReference>
<evidence type="ECO:0000313" key="10">
    <source>
        <dbReference type="EMBL" id="PIR87561.1"/>
    </source>
</evidence>
<dbReference type="GO" id="GO:0005829">
    <property type="term" value="C:cytosol"/>
    <property type="evidence" value="ECO:0007669"/>
    <property type="project" value="TreeGrafter"/>
</dbReference>
<dbReference type="InterPro" id="IPR006645">
    <property type="entry name" value="NGN-like_dom"/>
</dbReference>
<keyword evidence="3 5" id="KW-0805">Transcription regulation</keyword>
<comment type="similarity">
    <text evidence="5 7">Belongs to the NusG family.</text>
</comment>
<dbReference type="FunFam" id="3.30.70.940:FF:000002">
    <property type="entry name" value="Transcription termination/antitermination protein NusG"/>
    <property type="match status" value="1"/>
</dbReference>
<proteinExistence type="inferred from homology"/>
<dbReference type="InterPro" id="IPR043425">
    <property type="entry name" value="NusG-like"/>
</dbReference>
<keyword evidence="2 5" id="KW-0889">Transcription antitermination</keyword>
<evidence type="ECO:0000256" key="7">
    <source>
        <dbReference type="RuleBase" id="RU000538"/>
    </source>
</evidence>
<evidence type="ECO:0000256" key="3">
    <source>
        <dbReference type="ARBA" id="ARBA00023015"/>
    </source>
</evidence>
<dbReference type="PANTHER" id="PTHR30265">
    <property type="entry name" value="RHO-INTERACTING TRANSCRIPTION TERMINATION FACTOR NUSG"/>
    <property type="match status" value="1"/>
</dbReference>
<dbReference type="CDD" id="cd06091">
    <property type="entry name" value="KOW_NusG"/>
    <property type="match status" value="1"/>
</dbReference>
<comment type="function">
    <text evidence="5 7">Participates in transcription elongation, termination and antitermination.</text>
</comment>
<dbReference type="InterPro" id="IPR005824">
    <property type="entry name" value="KOW"/>
</dbReference>
<dbReference type="CDD" id="cd09891">
    <property type="entry name" value="NGN_Bact_1"/>
    <property type="match status" value="1"/>
</dbReference>
<name>A0A2H0UMF1_9BACT</name>
<dbReference type="PANTHER" id="PTHR30265:SF2">
    <property type="entry name" value="TRANSCRIPTION TERMINATION_ANTITERMINATION PROTEIN NUSG"/>
    <property type="match status" value="1"/>
</dbReference>
<evidence type="ECO:0000256" key="6">
    <source>
        <dbReference type="NCBIfam" id="TIGR00922"/>
    </source>
</evidence>
<gene>
    <name evidence="5 10" type="primary">nusG</name>
    <name evidence="10" type="ORF">COU10_04110</name>
</gene>
<dbReference type="InterPro" id="IPR001062">
    <property type="entry name" value="Transcrpt_antiterm_NusG"/>
</dbReference>
<dbReference type="Pfam" id="PF02357">
    <property type="entry name" value="NusG"/>
    <property type="match status" value="1"/>
</dbReference>
<sequence>MELKGDKPTNKQAEGNRHWYAVHTYSGYEDAVSRYLTQRVDSLEMNDKIFAVVVPKEKKIKIKNGKRQEIEDKIFPGYVLVDMILTDDSWYVVRNTPRVTGFVGSDTTTPLPLSQKEVDELMGRMGRTDEEMEMDLAEGDMVKIVDGPFKDYDAKVTGVDEKSGSVKVVIPIFGRDTTMELDSLQVVKI</sequence>
<evidence type="ECO:0000256" key="1">
    <source>
        <dbReference type="ARBA" id="ARBA00022472"/>
    </source>
</evidence>
<dbReference type="GO" id="GO:0006354">
    <property type="term" value="P:DNA-templated transcription elongation"/>
    <property type="evidence" value="ECO:0007669"/>
    <property type="project" value="UniProtKB-UniRule"/>
</dbReference>
<dbReference type="SUPFAM" id="SSF50104">
    <property type="entry name" value="Translation proteins SH3-like domain"/>
    <property type="match status" value="1"/>
</dbReference>
<dbReference type="SMART" id="SM00738">
    <property type="entry name" value="NGN"/>
    <property type="match status" value="1"/>
</dbReference>